<evidence type="ECO:0000313" key="4">
    <source>
        <dbReference type="EMBL" id="MBO0353455.1"/>
    </source>
</evidence>
<dbReference type="PANTHER" id="PTHR34987:SF2">
    <property type="entry name" value="B, PUTATIVE (AFU_ORTHOLOGUE AFUA_7G05040)-RELATED"/>
    <property type="match status" value="1"/>
</dbReference>
<keyword evidence="1" id="KW-0732">Signal</keyword>
<dbReference type="RefSeq" id="WP_207032097.1">
    <property type="nucleotide sequence ID" value="NZ_JAFLNL010000002.1"/>
</dbReference>
<dbReference type="Gene3D" id="2.60.120.260">
    <property type="entry name" value="Galactose-binding domain-like"/>
    <property type="match status" value="2"/>
</dbReference>
<dbReference type="InterPro" id="IPR012341">
    <property type="entry name" value="6hp_glycosidase-like_sf"/>
</dbReference>
<dbReference type="Gene3D" id="1.50.10.10">
    <property type="match status" value="1"/>
</dbReference>
<keyword evidence="5" id="KW-1185">Reference proteome</keyword>
<gene>
    <name evidence="4" type="ORF">J0656_05445</name>
</gene>
<proteinExistence type="predicted"/>
<feature type="signal peptide" evidence="1">
    <location>
        <begin position="1"/>
        <end position="29"/>
    </location>
</feature>
<dbReference type="Gene3D" id="2.60.420.10">
    <property type="entry name" value="Maltose phosphorylase, domain 3"/>
    <property type="match status" value="1"/>
</dbReference>
<dbReference type="Pfam" id="PF17390">
    <property type="entry name" value="Bac_rhamnosid_C"/>
    <property type="match status" value="1"/>
</dbReference>
<dbReference type="SUPFAM" id="SSF49785">
    <property type="entry name" value="Galactose-binding domain-like"/>
    <property type="match status" value="1"/>
</dbReference>
<feature type="domain" description="Alpha-L-rhamnosidase C-terminal" evidence="3">
    <location>
        <begin position="723"/>
        <end position="784"/>
    </location>
</feature>
<evidence type="ECO:0000259" key="3">
    <source>
        <dbReference type="Pfam" id="PF17390"/>
    </source>
</evidence>
<name>A0ABS3G250_9FLAO</name>
<reference evidence="4 5" key="1">
    <citation type="submission" date="2021-03" db="EMBL/GenBank/DDBJ databases">
        <title>Muricauda lutimaris sp. nov. and Muricauda ruestringensis sp. nov, two marine members of the Flavobacteriaceae isolated from deep sea sediments of Western Pacific.</title>
        <authorList>
            <person name="Zhao S."/>
            <person name="Liu R."/>
        </authorList>
    </citation>
    <scope>NUCLEOTIDE SEQUENCE [LARGE SCALE GENOMIC DNA]</scope>
    <source>
        <strain evidence="4 5">BC31-1-A7</strain>
    </source>
</reference>
<feature type="chain" id="PRO_5046464116" evidence="1">
    <location>
        <begin position="30"/>
        <end position="802"/>
    </location>
</feature>
<dbReference type="InterPro" id="IPR035396">
    <property type="entry name" value="Bac_rhamnosid6H"/>
</dbReference>
<dbReference type="SUPFAM" id="SSF48208">
    <property type="entry name" value="Six-hairpin glycosidases"/>
    <property type="match status" value="1"/>
</dbReference>
<dbReference type="InterPro" id="IPR008979">
    <property type="entry name" value="Galactose-bd-like_sf"/>
</dbReference>
<dbReference type="Pfam" id="PF17389">
    <property type="entry name" value="Bac_rhamnosid6H"/>
    <property type="match status" value="1"/>
</dbReference>
<dbReference type="InterPro" id="IPR008928">
    <property type="entry name" value="6-hairpin_glycosidase_sf"/>
</dbReference>
<organism evidence="4 5">
    <name type="scientific">Flagellimonas aurea</name>
    <dbReference type="NCBI Taxonomy" id="2915619"/>
    <lineage>
        <taxon>Bacteria</taxon>
        <taxon>Pseudomonadati</taxon>
        <taxon>Bacteroidota</taxon>
        <taxon>Flavobacteriia</taxon>
        <taxon>Flavobacteriales</taxon>
        <taxon>Flavobacteriaceae</taxon>
        <taxon>Flagellimonas</taxon>
    </lineage>
</organism>
<comment type="caution">
    <text evidence="4">The sequence shown here is derived from an EMBL/GenBank/DDBJ whole genome shotgun (WGS) entry which is preliminary data.</text>
</comment>
<accession>A0ABS3G250</accession>
<dbReference type="EMBL" id="JAFLNL010000002">
    <property type="protein sequence ID" value="MBO0353455.1"/>
    <property type="molecule type" value="Genomic_DNA"/>
</dbReference>
<sequence length="802" mass="91886">MQIIVFNHLIRQVVCFLVLCLLVGSRAGAQQVDTINEELLTSWEANWISHPTVEGHEYGVYFFKRNFTQVGDIPEEFIVHLSADNRYKFYVNGTYVANGPARGDQMNWRFESLNIAPYLKNGENTLSAVVWNFSDYRPLAQHTVKTGFVLQGNGDVEQRINTDEQWSVMQSGAHKPTQIDQRIYLITGAGEDFDSSEYPWGWMGEDFKSDEFVPAKSIARGVPKNGVAGYGIVPPHILVQRDIPLMEEKFQRFESIRRTSTKESVPNFISGKEKLIVPPHTKLTVLVDQGHLTNAYPIVSFSKGTGSQIVVTYAEALFDDHGQKGNRNDVNGKSIEGNIDIIRPDGQEGRVYEPLWWRTFRYVQLDIETKEQPLVLDDFASRFTGYPFKQVAEFGTKNPLLDKIWDVSWRTQRLCSGENYFDCPYYEQLQYIGDTRIQSLVTTYVSGDSRLYKNALESFQHSQESFGLTQSRYPSNETQFIPTFSLIWITMLHDYWMLLPDEEFVGKMMPNVLNILNWFEKRSGESGLVEQNEWWMFVDWVDTHDWVRGVPPGAEKGNSILLNLQYAYTLQYAIEMLEVFGHTGQADVYRSRLENIRAKVKELAWDEQKELFSDTPKGEKFSQHTNIMAILANVVSGEKAASIMKKILEDESLAKTSYYFSFYLTEALRHTGMEEKYLGLMGRWEEMLDNGLTTFAEKQEPTRSDCHAWSASPMYHFLSMVCGIQPAEPGFQKIHVEPHLGKLEEVNGKVPHHLGEIEFDLKKRGQNGLKGKIELPKGLDGTLIWNGRNLALKEGMNDIQID</sequence>
<evidence type="ECO:0000313" key="5">
    <source>
        <dbReference type="Proteomes" id="UP000664044"/>
    </source>
</evidence>
<evidence type="ECO:0000256" key="1">
    <source>
        <dbReference type="SAM" id="SignalP"/>
    </source>
</evidence>
<protein>
    <submittedName>
        <fullName evidence="4">Alpha-rhamnosidase</fullName>
    </submittedName>
</protein>
<feature type="domain" description="Alpha-L-rhamnosidase six-hairpin glycosidase" evidence="2">
    <location>
        <begin position="389"/>
        <end position="719"/>
    </location>
</feature>
<dbReference type="InterPro" id="IPR035398">
    <property type="entry name" value="Bac_rhamnosid_C"/>
</dbReference>
<evidence type="ECO:0000259" key="2">
    <source>
        <dbReference type="Pfam" id="PF17389"/>
    </source>
</evidence>
<dbReference type="PANTHER" id="PTHR34987">
    <property type="entry name" value="C, PUTATIVE (AFU_ORTHOLOGUE AFUA_3G02880)-RELATED"/>
    <property type="match status" value="1"/>
</dbReference>
<dbReference type="Proteomes" id="UP000664044">
    <property type="component" value="Unassembled WGS sequence"/>
</dbReference>